<dbReference type="KEGG" id="ncs:NCAS_0B05130"/>
<gene>
    <name evidence="1" type="primary">NCAS0B05130</name>
    <name evidence="1" type="ordered locus">NCAS_0B05130</name>
</gene>
<dbReference type="InParanoid" id="G0V9I1"/>
<evidence type="ECO:0000313" key="2">
    <source>
        <dbReference type="Proteomes" id="UP000001640"/>
    </source>
</evidence>
<dbReference type="AlphaFoldDB" id="G0V9I1"/>
<dbReference type="HOGENOM" id="CLU_869020_0_0_1"/>
<dbReference type="GeneID" id="96902155"/>
<name>G0V9I1_NAUCA</name>
<sequence>MSLETDLFAFYIFSQIGSEKTVSQFQSEEQFLIEYTVKSSIEDDTQFHIYYCLEPPVHFEGELQLENKTYRMVTQPAEQDPKPEDITIVQAECRRWPHHVMVLSDQMLPLLRKLQSETVMVADFSEFEKVVREVQQTELIKAYEFYLKQNNQIKLALKDNSIFDYEYIFQKHHNLESCYSLLDKHYANDLNMRDLFLQINSPLPSEQRRKLSRLVTMAMFAKGSLLIDVIAKRGEALNEFSDLFTKFGKCCTIFSTIFGLTRKTSIPRWAQATKIELTVMFLTTATFLLEAPPAFRKCFELEDDDLSEDDELNLPPYAFY</sequence>
<dbReference type="RefSeq" id="XP_003674969.1">
    <property type="nucleotide sequence ID" value="XM_003674921.1"/>
</dbReference>
<keyword evidence="2" id="KW-1185">Reference proteome</keyword>
<proteinExistence type="predicted"/>
<dbReference type="Proteomes" id="UP000001640">
    <property type="component" value="Chromosome 2"/>
</dbReference>
<dbReference type="EMBL" id="HE576753">
    <property type="protein sequence ID" value="CCC68597.1"/>
    <property type="molecule type" value="Genomic_DNA"/>
</dbReference>
<reference key="2">
    <citation type="submission" date="2011-08" db="EMBL/GenBank/DDBJ databases">
        <title>Genome sequence of Naumovozyma castellii.</title>
        <authorList>
            <person name="Gordon J.L."/>
            <person name="Armisen D."/>
            <person name="Proux-Wera E."/>
            <person name="OhEigeartaigh S.S."/>
            <person name="Byrne K.P."/>
            <person name="Wolfe K.H."/>
        </authorList>
    </citation>
    <scope>NUCLEOTIDE SEQUENCE</scope>
    <source>
        <strain>Type strain:CBS 4309</strain>
    </source>
</reference>
<accession>G0V9I1</accession>
<reference evidence="1 2" key="1">
    <citation type="journal article" date="2011" name="Proc. Natl. Acad. Sci. U.S.A.">
        <title>Evolutionary erosion of yeast sex chromosomes by mating-type switching accidents.</title>
        <authorList>
            <person name="Gordon J.L."/>
            <person name="Armisen D."/>
            <person name="Proux-Wera E."/>
            <person name="Oheigeartaigh S.S."/>
            <person name="Byrne K.P."/>
            <person name="Wolfe K.H."/>
        </authorList>
    </citation>
    <scope>NUCLEOTIDE SEQUENCE [LARGE SCALE GENOMIC DNA]</scope>
    <source>
        <strain evidence="2">ATCC 76901 / BCRC 22586 / CBS 4309 / NBRC 1992 / NRRL Y-12630</strain>
    </source>
</reference>
<organism evidence="1 2">
    <name type="scientific">Naumovozyma castellii</name>
    <name type="common">Yeast</name>
    <name type="synonym">Saccharomyces castellii</name>
    <dbReference type="NCBI Taxonomy" id="27288"/>
    <lineage>
        <taxon>Eukaryota</taxon>
        <taxon>Fungi</taxon>
        <taxon>Dikarya</taxon>
        <taxon>Ascomycota</taxon>
        <taxon>Saccharomycotina</taxon>
        <taxon>Saccharomycetes</taxon>
        <taxon>Saccharomycetales</taxon>
        <taxon>Saccharomycetaceae</taxon>
        <taxon>Naumovozyma</taxon>
    </lineage>
</organism>
<protein>
    <submittedName>
        <fullName evidence="1">Uncharacterized protein</fullName>
    </submittedName>
</protein>
<evidence type="ECO:0000313" key="1">
    <source>
        <dbReference type="EMBL" id="CCC68597.1"/>
    </source>
</evidence>